<gene>
    <name evidence="7" type="ORF">RCG21_01160</name>
</gene>
<dbReference type="InterPro" id="IPR018060">
    <property type="entry name" value="HTH_AraC"/>
</dbReference>
<keyword evidence="8" id="KW-1185">Reference proteome</keyword>
<comment type="caution">
    <text evidence="7">The sequence shown here is derived from an EMBL/GenBank/DDBJ whole genome shotgun (WGS) entry which is preliminary data.</text>
</comment>
<dbReference type="InterPro" id="IPR041522">
    <property type="entry name" value="CdaR_GGDEF"/>
</dbReference>
<evidence type="ECO:0000259" key="6">
    <source>
        <dbReference type="PROSITE" id="PS50110"/>
    </source>
</evidence>
<protein>
    <submittedName>
        <fullName evidence="7">Helix-turn-helix domain-containing protein</fullName>
    </submittedName>
</protein>
<dbReference type="PANTHER" id="PTHR43280:SF28">
    <property type="entry name" value="HTH-TYPE TRANSCRIPTIONAL ACTIVATOR RHAS"/>
    <property type="match status" value="1"/>
</dbReference>
<evidence type="ECO:0000256" key="2">
    <source>
        <dbReference type="ARBA" id="ARBA00023125"/>
    </source>
</evidence>
<dbReference type="GO" id="GO:0003700">
    <property type="term" value="F:DNA-binding transcription factor activity"/>
    <property type="evidence" value="ECO:0007669"/>
    <property type="project" value="InterPro"/>
</dbReference>
<sequence>MNQTLVMISNDETAIQLIESVNTKYHFHFTFKVYDVRSDWENRIKQNQPQLLFLDMDEMDRKIIDERRPIPWIILKSNFSKEELRQFFKKGAFDCLQKPISDTSLYYLLHECRADMEKKASTFHNESKSKVSNTSLKSNLAYDLIFGNVKNSKEIWDRSKWAGLSVVPNTAMVIHIDEFHRLTKNKSKLWEHTIRNEIITAIQQFQDQDCGEILPIVTAPDKIAVLLSIPLRSSTDEYKQLATAYGGKIKDYIHEKTGNTVTIGTGHYYEDARNLHVSYQEALQAQTYKFFAGTDTIFHIADLKPFESETALLPNNEIETLANKLTVGDFVGMGEKLEKVFDNVFAQQNVDPEVLKLQILDLLTTLARSAINGGAKPKDIISIHLQYARDLLMVENTIQMKQWFSEAMKQLLDRVLDDYNEAALKSIQRAITFIDQRYVENISLEQVASHVQLSPNYFSNLFKKTTGTSFIEYMTHLRIEKAKEMLTNLNQTVYQVANAVGYHDARYFSRVFKSVCGKTPSKYRNSLLGTQE</sequence>
<keyword evidence="3" id="KW-0804">Transcription</keyword>
<evidence type="ECO:0000256" key="1">
    <source>
        <dbReference type="ARBA" id="ARBA00023015"/>
    </source>
</evidence>
<organism evidence="7 8">
    <name type="scientific">Bacillus salipaludis</name>
    <dbReference type="NCBI Taxonomy" id="2547811"/>
    <lineage>
        <taxon>Bacteria</taxon>
        <taxon>Bacillati</taxon>
        <taxon>Bacillota</taxon>
        <taxon>Bacilli</taxon>
        <taxon>Bacillales</taxon>
        <taxon>Bacillaceae</taxon>
        <taxon>Bacillus</taxon>
    </lineage>
</organism>
<dbReference type="AlphaFoldDB" id="A0AA90R4W4"/>
<feature type="modified residue" description="4-aspartylphosphate" evidence="4">
    <location>
        <position position="55"/>
    </location>
</feature>
<dbReference type="RefSeq" id="WP_308912790.1">
    <property type="nucleotide sequence ID" value="NZ_JAVGVR010000001.1"/>
</dbReference>
<dbReference type="SUPFAM" id="SSF52172">
    <property type="entry name" value="CheY-like"/>
    <property type="match status" value="1"/>
</dbReference>
<evidence type="ECO:0000313" key="7">
    <source>
        <dbReference type="EMBL" id="MDQ6595071.1"/>
    </source>
</evidence>
<dbReference type="SUPFAM" id="SSF46689">
    <property type="entry name" value="Homeodomain-like"/>
    <property type="match status" value="2"/>
</dbReference>
<keyword evidence="2" id="KW-0238">DNA-binding</keyword>
<dbReference type="GO" id="GO:0043565">
    <property type="term" value="F:sequence-specific DNA binding"/>
    <property type="evidence" value="ECO:0007669"/>
    <property type="project" value="InterPro"/>
</dbReference>
<dbReference type="CDD" id="cd00156">
    <property type="entry name" value="REC"/>
    <property type="match status" value="1"/>
</dbReference>
<dbReference type="SMART" id="SM00342">
    <property type="entry name" value="HTH_ARAC"/>
    <property type="match status" value="1"/>
</dbReference>
<evidence type="ECO:0000313" key="8">
    <source>
        <dbReference type="Proteomes" id="UP001178888"/>
    </source>
</evidence>
<dbReference type="InterPro" id="IPR011006">
    <property type="entry name" value="CheY-like_superfamily"/>
</dbReference>
<evidence type="ECO:0000256" key="4">
    <source>
        <dbReference type="PROSITE-ProRule" id="PRU00169"/>
    </source>
</evidence>
<keyword evidence="1" id="KW-0805">Transcription regulation</keyword>
<keyword evidence="4" id="KW-0597">Phosphoprotein</keyword>
<dbReference type="EMBL" id="JAVGVR010000001">
    <property type="protein sequence ID" value="MDQ6595071.1"/>
    <property type="molecule type" value="Genomic_DNA"/>
</dbReference>
<dbReference type="PRINTS" id="PR00032">
    <property type="entry name" value="HTHARAC"/>
</dbReference>
<dbReference type="Gene3D" id="3.40.50.2300">
    <property type="match status" value="1"/>
</dbReference>
<proteinExistence type="predicted"/>
<dbReference type="PANTHER" id="PTHR43280">
    <property type="entry name" value="ARAC-FAMILY TRANSCRIPTIONAL REGULATOR"/>
    <property type="match status" value="1"/>
</dbReference>
<name>A0AA90R4W4_9BACI</name>
<dbReference type="InterPro" id="IPR001789">
    <property type="entry name" value="Sig_transdc_resp-reg_receiver"/>
</dbReference>
<dbReference type="InterPro" id="IPR020449">
    <property type="entry name" value="Tscrpt_reg_AraC-type_HTH"/>
</dbReference>
<dbReference type="PROSITE" id="PS00041">
    <property type="entry name" value="HTH_ARAC_FAMILY_1"/>
    <property type="match status" value="1"/>
</dbReference>
<dbReference type="Pfam" id="PF17853">
    <property type="entry name" value="GGDEF_2"/>
    <property type="match status" value="1"/>
</dbReference>
<dbReference type="InterPro" id="IPR018062">
    <property type="entry name" value="HTH_AraC-typ_CS"/>
</dbReference>
<dbReference type="InterPro" id="IPR009057">
    <property type="entry name" value="Homeodomain-like_sf"/>
</dbReference>
<dbReference type="PROSITE" id="PS50110">
    <property type="entry name" value="RESPONSE_REGULATORY"/>
    <property type="match status" value="1"/>
</dbReference>
<dbReference type="PROSITE" id="PS01124">
    <property type="entry name" value="HTH_ARAC_FAMILY_2"/>
    <property type="match status" value="1"/>
</dbReference>
<feature type="domain" description="Response regulatory" evidence="6">
    <location>
        <begin position="4"/>
        <end position="113"/>
    </location>
</feature>
<dbReference type="Proteomes" id="UP001178888">
    <property type="component" value="Unassembled WGS sequence"/>
</dbReference>
<reference evidence="7" key="1">
    <citation type="submission" date="2023-08" db="EMBL/GenBank/DDBJ databases">
        <title>Nitrogen cycling bacteria in agricultural field soils.</title>
        <authorList>
            <person name="Jang J."/>
        </authorList>
    </citation>
    <scope>NUCLEOTIDE SEQUENCE</scope>
    <source>
        <strain evidence="7">PS3-36</strain>
    </source>
</reference>
<dbReference type="Pfam" id="PF12833">
    <property type="entry name" value="HTH_18"/>
    <property type="match status" value="1"/>
</dbReference>
<dbReference type="GO" id="GO:0000160">
    <property type="term" value="P:phosphorelay signal transduction system"/>
    <property type="evidence" value="ECO:0007669"/>
    <property type="project" value="InterPro"/>
</dbReference>
<dbReference type="Gene3D" id="1.10.10.60">
    <property type="entry name" value="Homeodomain-like"/>
    <property type="match status" value="2"/>
</dbReference>
<evidence type="ECO:0000256" key="3">
    <source>
        <dbReference type="ARBA" id="ARBA00023163"/>
    </source>
</evidence>
<feature type="domain" description="HTH araC/xylS-type" evidence="5">
    <location>
        <begin position="428"/>
        <end position="526"/>
    </location>
</feature>
<accession>A0AA90R4W4</accession>
<evidence type="ECO:0000259" key="5">
    <source>
        <dbReference type="PROSITE" id="PS01124"/>
    </source>
</evidence>